<evidence type="ECO:0000259" key="8">
    <source>
        <dbReference type="Pfam" id="PF09334"/>
    </source>
</evidence>
<evidence type="ECO:0000313" key="10">
    <source>
        <dbReference type="Proteomes" id="UP001178461"/>
    </source>
</evidence>
<dbReference type="EC" id="6.1.1.4" evidence="2"/>
<dbReference type="EMBL" id="CANTUW010000452">
    <property type="protein sequence ID" value="CAI7935408.1"/>
    <property type="molecule type" value="Genomic_DNA"/>
</dbReference>
<dbReference type="GO" id="GO:0032543">
    <property type="term" value="P:mitochondrial translation"/>
    <property type="evidence" value="ECO:0007669"/>
    <property type="project" value="TreeGrafter"/>
</dbReference>
<keyword evidence="7" id="KW-0030">Aminoacyl-tRNA synthetase</keyword>
<name>A0AA35W2E1_9SAUR</name>
<dbReference type="GO" id="GO:0005739">
    <property type="term" value="C:mitochondrion"/>
    <property type="evidence" value="ECO:0007669"/>
    <property type="project" value="TreeGrafter"/>
</dbReference>
<evidence type="ECO:0000256" key="4">
    <source>
        <dbReference type="ARBA" id="ARBA00022741"/>
    </source>
</evidence>
<dbReference type="InterPro" id="IPR015413">
    <property type="entry name" value="Methionyl/Leucyl_tRNA_Synth"/>
</dbReference>
<evidence type="ECO:0000313" key="9">
    <source>
        <dbReference type="EMBL" id="CAI7935408.1"/>
    </source>
</evidence>
<protein>
    <recommendedName>
        <fullName evidence="2">leucine--tRNA ligase</fullName>
        <ecNumber evidence="2">6.1.1.4</ecNumber>
    </recommendedName>
</protein>
<organism evidence="9 10">
    <name type="scientific">Podarcis lilfordi</name>
    <name type="common">Lilford's wall lizard</name>
    <dbReference type="NCBI Taxonomy" id="74358"/>
    <lineage>
        <taxon>Eukaryota</taxon>
        <taxon>Metazoa</taxon>
        <taxon>Chordata</taxon>
        <taxon>Craniata</taxon>
        <taxon>Vertebrata</taxon>
        <taxon>Euteleostomi</taxon>
        <taxon>Lepidosauria</taxon>
        <taxon>Squamata</taxon>
        <taxon>Bifurcata</taxon>
        <taxon>Unidentata</taxon>
        <taxon>Episquamata</taxon>
        <taxon>Laterata</taxon>
        <taxon>Lacertibaenia</taxon>
        <taxon>Lacertidae</taxon>
        <taxon>Podarcis</taxon>
    </lineage>
</organism>
<dbReference type="Gene3D" id="3.40.50.620">
    <property type="entry name" value="HUPs"/>
    <property type="match status" value="1"/>
</dbReference>
<feature type="non-terminal residue" evidence="9">
    <location>
        <position position="1"/>
    </location>
</feature>
<keyword evidence="4" id="KW-0547">Nucleotide-binding</keyword>
<dbReference type="PANTHER" id="PTHR43740">
    <property type="entry name" value="LEUCYL-TRNA SYNTHETASE"/>
    <property type="match status" value="1"/>
</dbReference>
<gene>
    <name evidence="9" type="ORF">PODLI_1B020569</name>
</gene>
<evidence type="ECO:0000256" key="7">
    <source>
        <dbReference type="ARBA" id="ARBA00023146"/>
    </source>
</evidence>
<evidence type="ECO:0000256" key="6">
    <source>
        <dbReference type="ARBA" id="ARBA00022917"/>
    </source>
</evidence>
<dbReference type="Proteomes" id="UP001178461">
    <property type="component" value="Unassembled WGS sequence"/>
</dbReference>
<feature type="domain" description="Methionyl/Leucyl tRNA synthetase" evidence="8">
    <location>
        <begin position="2"/>
        <end position="77"/>
    </location>
</feature>
<dbReference type="GO" id="GO:0004823">
    <property type="term" value="F:leucine-tRNA ligase activity"/>
    <property type="evidence" value="ECO:0007669"/>
    <property type="project" value="UniProtKB-EC"/>
</dbReference>
<comment type="similarity">
    <text evidence="1">Belongs to the class-I aminoacyl-tRNA synthetase family.</text>
</comment>
<evidence type="ECO:0000256" key="1">
    <source>
        <dbReference type="ARBA" id="ARBA00005594"/>
    </source>
</evidence>
<dbReference type="AlphaFoldDB" id="A0AA35W2E1"/>
<dbReference type="Pfam" id="PF09334">
    <property type="entry name" value="tRNA-synt_1g"/>
    <property type="match status" value="1"/>
</dbReference>
<keyword evidence="6" id="KW-0648">Protein biosynthesis</keyword>
<comment type="caution">
    <text evidence="9">The sequence shown here is derived from an EMBL/GenBank/DDBJ whole genome shotgun (WGS) entry which is preliminary data.</text>
</comment>
<dbReference type="GO" id="GO:0005524">
    <property type="term" value="F:ATP binding"/>
    <property type="evidence" value="ECO:0007669"/>
    <property type="project" value="UniProtKB-KW"/>
</dbReference>
<dbReference type="SUPFAM" id="SSF52374">
    <property type="entry name" value="Nucleotidylyl transferase"/>
    <property type="match status" value="1"/>
</dbReference>
<keyword evidence="3 9" id="KW-0436">Ligase</keyword>
<keyword evidence="5" id="KW-0067">ATP-binding</keyword>
<dbReference type="GO" id="GO:0006429">
    <property type="term" value="P:leucyl-tRNA aminoacylation"/>
    <property type="evidence" value="ECO:0007669"/>
    <property type="project" value="InterPro"/>
</dbReference>
<evidence type="ECO:0000256" key="3">
    <source>
        <dbReference type="ARBA" id="ARBA00022598"/>
    </source>
</evidence>
<dbReference type="PANTHER" id="PTHR43740:SF2">
    <property type="entry name" value="LEUCINE--TRNA LIGASE, MITOCHONDRIAL"/>
    <property type="match status" value="1"/>
</dbReference>
<accession>A0AA35W2E1</accession>
<proteinExistence type="inferred from homology"/>
<dbReference type="InterPro" id="IPR014729">
    <property type="entry name" value="Rossmann-like_a/b/a_fold"/>
</dbReference>
<sequence>MGWDAFGLPAENAAIDHGLHPADWTQSNIRHMRKQLEALGLYFSWDREITTCLPEYYKWTQYLFIKLYEAGLAYENEV</sequence>
<reference evidence="9" key="1">
    <citation type="submission" date="2022-12" db="EMBL/GenBank/DDBJ databases">
        <authorList>
            <person name="Alioto T."/>
            <person name="Alioto T."/>
            <person name="Gomez Garrido J."/>
        </authorList>
    </citation>
    <scope>NUCLEOTIDE SEQUENCE</scope>
</reference>
<dbReference type="InterPro" id="IPR002302">
    <property type="entry name" value="Leu-tRNA-ligase"/>
</dbReference>
<evidence type="ECO:0000256" key="5">
    <source>
        <dbReference type="ARBA" id="ARBA00022840"/>
    </source>
</evidence>
<evidence type="ECO:0000256" key="2">
    <source>
        <dbReference type="ARBA" id="ARBA00013164"/>
    </source>
</evidence>
<keyword evidence="10" id="KW-1185">Reference proteome</keyword>